<dbReference type="PANTHER" id="PTHR30146">
    <property type="entry name" value="LACI-RELATED TRANSCRIPTIONAL REPRESSOR"/>
    <property type="match status" value="1"/>
</dbReference>
<dbReference type="Gene3D" id="1.10.260.40">
    <property type="entry name" value="lambda repressor-like DNA-binding domains"/>
    <property type="match status" value="1"/>
</dbReference>
<dbReference type="AlphaFoldDB" id="A0A858BWL3"/>
<evidence type="ECO:0000313" key="6">
    <source>
        <dbReference type="Proteomes" id="UP000466848"/>
    </source>
</evidence>
<reference evidence="5 6" key="1">
    <citation type="submission" date="2020-02" db="EMBL/GenBank/DDBJ databases">
        <authorList>
            <person name="Kim Y.B."/>
            <person name="Roh S.W."/>
        </authorList>
    </citation>
    <scope>NUCLEOTIDE SEQUENCE [LARGE SCALE GENOMIC DNA]</scope>
    <source>
        <strain evidence="5 6">DSM 103574</strain>
    </source>
</reference>
<dbReference type="PANTHER" id="PTHR30146:SF149">
    <property type="entry name" value="HTH-TYPE TRANSCRIPTIONAL REGULATOR EBGR"/>
    <property type="match status" value="1"/>
</dbReference>
<dbReference type="GO" id="GO:0003700">
    <property type="term" value="F:DNA-binding transcription factor activity"/>
    <property type="evidence" value="ECO:0007669"/>
    <property type="project" value="TreeGrafter"/>
</dbReference>
<dbReference type="Pfam" id="PF13377">
    <property type="entry name" value="Peripla_BP_3"/>
    <property type="match status" value="1"/>
</dbReference>
<evidence type="ECO:0000313" key="5">
    <source>
        <dbReference type="EMBL" id="QIB70471.1"/>
    </source>
</evidence>
<dbReference type="PRINTS" id="PR00036">
    <property type="entry name" value="HTHLACI"/>
</dbReference>
<evidence type="ECO:0000256" key="3">
    <source>
        <dbReference type="ARBA" id="ARBA00023163"/>
    </source>
</evidence>
<gene>
    <name evidence="5" type="ORF">Ami103574_14735</name>
</gene>
<dbReference type="Pfam" id="PF00356">
    <property type="entry name" value="LacI"/>
    <property type="match status" value="1"/>
</dbReference>
<keyword evidence="3" id="KW-0804">Transcription</keyword>
<dbReference type="PROSITE" id="PS00356">
    <property type="entry name" value="HTH_LACI_1"/>
    <property type="match status" value="1"/>
</dbReference>
<organism evidence="5 6">
    <name type="scientific">Aminipila butyrica</name>
    <dbReference type="NCBI Taxonomy" id="433296"/>
    <lineage>
        <taxon>Bacteria</taxon>
        <taxon>Bacillati</taxon>
        <taxon>Bacillota</taxon>
        <taxon>Clostridia</taxon>
        <taxon>Peptostreptococcales</taxon>
        <taxon>Anaerovoracaceae</taxon>
        <taxon>Aminipila</taxon>
    </lineage>
</organism>
<dbReference type="RefSeq" id="WP_163067709.1">
    <property type="nucleotide sequence ID" value="NZ_CP048649.1"/>
</dbReference>
<dbReference type="EMBL" id="CP048649">
    <property type="protein sequence ID" value="QIB70471.1"/>
    <property type="molecule type" value="Genomic_DNA"/>
</dbReference>
<keyword evidence="2" id="KW-0238">DNA-binding</keyword>
<protein>
    <submittedName>
        <fullName evidence="5">LacI family transcriptional regulator</fullName>
    </submittedName>
</protein>
<dbReference type="CDD" id="cd01544">
    <property type="entry name" value="PBP1_GalR"/>
    <property type="match status" value="1"/>
</dbReference>
<dbReference type="Gene3D" id="3.40.50.2300">
    <property type="match status" value="2"/>
</dbReference>
<proteinExistence type="predicted"/>
<name>A0A858BWL3_9FIRM</name>
<dbReference type="InterPro" id="IPR010982">
    <property type="entry name" value="Lambda_DNA-bd_dom_sf"/>
</dbReference>
<dbReference type="InterPro" id="IPR028082">
    <property type="entry name" value="Peripla_BP_I"/>
</dbReference>
<dbReference type="SUPFAM" id="SSF53822">
    <property type="entry name" value="Periplasmic binding protein-like I"/>
    <property type="match status" value="1"/>
</dbReference>
<dbReference type="PROSITE" id="PS50932">
    <property type="entry name" value="HTH_LACI_2"/>
    <property type="match status" value="1"/>
</dbReference>
<evidence type="ECO:0000256" key="2">
    <source>
        <dbReference type="ARBA" id="ARBA00023125"/>
    </source>
</evidence>
<sequence length="343" mass="38053">MTLKEIAVLAGVSVSTVSRIINSPDDSFARKEVRERVWAIIKETGYVPNQSARALKLKQNRSASSNPYTLTCILGRTKTLEDNPFFAQVARSIEQQALNLGCCVCHSYSIFDVDSAGLQLRTNTPETDGAIVLGRFSAEAMSYIDKHYRNKVYVGRNVMDCNWDQVICDGYSATKIALEYLISCGHKRIGYLGESVNEVRYQAFSDMVTKHGLDSDGNLVCRCQQNGDGGYMGADKMIKQAKPLPTAIFCATDITAIAAVRRFSEEGIKIPSQLSVISMDNIELSAYVSPMLTTVEMPIVELGNIAVQTLLDRINKRHRLPMKIFLPNKLMIRESVVKYPAST</sequence>
<accession>A0A858BWL3</accession>
<dbReference type="GO" id="GO:0000976">
    <property type="term" value="F:transcription cis-regulatory region binding"/>
    <property type="evidence" value="ECO:0007669"/>
    <property type="project" value="TreeGrafter"/>
</dbReference>
<keyword evidence="1" id="KW-0805">Transcription regulation</keyword>
<dbReference type="SMART" id="SM00354">
    <property type="entry name" value="HTH_LACI"/>
    <property type="match status" value="1"/>
</dbReference>
<feature type="domain" description="HTH lacI-type" evidence="4">
    <location>
        <begin position="1"/>
        <end position="57"/>
    </location>
</feature>
<dbReference type="Proteomes" id="UP000466848">
    <property type="component" value="Chromosome"/>
</dbReference>
<dbReference type="CDD" id="cd01392">
    <property type="entry name" value="HTH_LacI"/>
    <property type="match status" value="1"/>
</dbReference>
<dbReference type="SUPFAM" id="SSF47413">
    <property type="entry name" value="lambda repressor-like DNA-binding domains"/>
    <property type="match status" value="1"/>
</dbReference>
<keyword evidence="6" id="KW-1185">Reference proteome</keyword>
<dbReference type="KEGG" id="abut:Ami103574_14735"/>
<evidence type="ECO:0000256" key="1">
    <source>
        <dbReference type="ARBA" id="ARBA00023015"/>
    </source>
</evidence>
<dbReference type="InterPro" id="IPR046335">
    <property type="entry name" value="LacI/GalR-like_sensor"/>
</dbReference>
<evidence type="ECO:0000259" key="4">
    <source>
        <dbReference type="PROSITE" id="PS50932"/>
    </source>
</evidence>
<dbReference type="InterPro" id="IPR000843">
    <property type="entry name" value="HTH_LacI"/>
</dbReference>